<feature type="site" description="Lowers pKa of active site Tyr" evidence="6">
    <location>
        <position position="74"/>
    </location>
</feature>
<dbReference type="PROSITE" id="PS00062">
    <property type="entry name" value="ALDOKETO_REDUCTASE_2"/>
    <property type="match status" value="1"/>
</dbReference>
<dbReference type="Proteomes" id="UP000245283">
    <property type="component" value="Unassembled WGS sequence"/>
</dbReference>
<dbReference type="PIRSF" id="PIRSF000097">
    <property type="entry name" value="AKR"/>
    <property type="match status" value="1"/>
</dbReference>
<sequence length="273" mass="29905">MSTITTLSNGTKIPNIGLGLWQVPEDEVQKNVEDALEIGYRHFDGAAAYGNEEGFGAAIRATAISRDELFVTTKLANPDQGYNQALTAFDASMERLGLDYVDLYLIHWPLPARGLFTETWKAFEEIYTSGRAKAIGISNFMPSAISTLLDSAAIAPMVNQFEAHPTLQQRDYEKASREAGMAVEAYSPIGHGADLSNPVVQEIASARDASPAQVILAWHMAQGRIVIPKSRHTERMKENLAATELELSEEELARIDGLETGERQNADPAEKNN</sequence>
<dbReference type="EMBL" id="QETB01000001">
    <property type="protein sequence ID" value="PWF26929.1"/>
    <property type="molecule type" value="Genomic_DNA"/>
</dbReference>
<evidence type="ECO:0000256" key="3">
    <source>
        <dbReference type="ARBA" id="ARBA00023002"/>
    </source>
</evidence>
<comment type="similarity">
    <text evidence="1">Belongs to the aldo/keto reductase family.</text>
</comment>
<comment type="caution">
    <text evidence="9">The sequence shown here is derived from an EMBL/GenBank/DDBJ whole genome shotgun (WGS) entry which is preliminary data.</text>
</comment>
<dbReference type="InterPro" id="IPR020471">
    <property type="entry name" value="AKR"/>
</dbReference>
<keyword evidence="2" id="KW-0521">NADP</keyword>
<gene>
    <name evidence="9" type="ORF">DD236_00490</name>
</gene>
<name>A0A2V1KBY5_9ACTO</name>
<dbReference type="OrthoDB" id="9804790at2"/>
<evidence type="ECO:0000313" key="10">
    <source>
        <dbReference type="Proteomes" id="UP000245283"/>
    </source>
</evidence>
<dbReference type="InterPro" id="IPR036812">
    <property type="entry name" value="NAD(P)_OxRdtase_dom_sf"/>
</dbReference>
<organism evidence="9 10">
    <name type="scientific">Ancrocorticia populi</name>
    <dbReference type="NCBI Taxonomy" id="2175228"/>
    <lineage>
        <taxon>Bacteria</taxon>
        <taxon>Bacillati</taxon>
        <taxon>Actinomycetota</taxon>
        <taxon>Actinomycetes</taxon>
        <taxon>Actinomycetales</taxon>
        <taxon>Actinomycetaceae</taxon>
        <taxon>Ancrocorticia</taxon>
    </lineage>
</organism>
<dbReference type="AlphaFoldDB" id="A0A2V1KBY5"/>
<proteinExistence type="inferred from homology"/>
<evidence type="ECO:0000256" key="7">
    <source>
        <dbReference type="SAM" id="MobiDB-lite"/>
    </source>
</evidence>
<dbReference type="FunFam" id="3.20.20.100:FF:000002">
    <property type="entry name" value="2,5-diketo-D-gluconic acid reductase A"/>
    <property type="match status" value="1"/>
</dbReference>
<dbReference type="GO" id="GO:0016616">
    <property type="term" value="F:oxidoreductase activity, acting on the CH-OH group of donors, NAD or NADP as acceptor"/>
    <property type="evidence" value="ECO:0007669"/>
    <property type="project" value="UniProtKB-ARBA"/>
</dbReference>
<dbReference type="PRINTS" id="PR00069">
    <property type="entry name" value="ALDKETRDTASE"/>
</dbReference>
<keyword evidence="3" id="KW-0560">Oxidoreductase</keyword>
<evidence type="ECO:0000256" key="4">
    <source>
        <dbReference type="PIRSR" id="PIRSR000097-1"/>
    </source>
</evidence>
<keyword evidence="10" id="KW-1185">Reference proteome</keyword>
<dbReference type="InterPro" id="IPR023210">
    <property type="entry name" value="NADP_OxRdtase_dom"/>
</dbReference>
<evidence type="ECO:0000256" key="6">
    <source>
        <dbReference type="PIRSR" id="PIRSR000097-3"/>
    </source>
</evidence>
<dbReference type="SUPFAM" id="SSF51430">
    <property type="entry name" value="NAD(P)-linked oxidoreductase"/>
    <property type="match status" value="1"/>
</dbReference>
<feature type="domain" description="NADP-dependent oxidoreductase" evidence="8">
    <location>
        <begin position="16"/>
        <end position="258"/>
    </location>
</feature>
<dbReference type="PANTHER" id="PTHR43827">
    <property type="entry name" value="2,5-DIKETO-D-GLUCONIC ACID REDUCTASE"/>
    <property type="match status" value="1"/>
</dbReference>
<dbReference type="RefSeq" id="WP_109092430.1">
    <property type="nucleotide sequence ID" value="NZ_CAMELQ010000045.1"/>
</dbReference>
<dbReference type="PROSITE" id="PS00063">
    <property type="entry name" value="ALDOKETO_REDUCTASE_3"/>
    <property type="match status" value="1"/>
</dbReference>
<feature type="binding site" evidence="5">
    <location>
        <position position="107"/>
    </location>
    <ligand>
        <name>substrate</name>
    </ligand>
</feature>
<accession>A0A2V1KBY5</accession>
<protein>
    <submittedName>
        <fullName evidence="9">2,5-diketo-D-gluconic acid reductase</fullName>
    </submittedName>
</protein>
<reference evidence="10" key="1">
    <citation type="submission" date="2018-05" db="EMBL/GenBank/DDBJ databases">
        <authorList>
            <person name="Li Y."/>
        </authorList>
    </citation>
    <scope>NUCLEOTIDE SEQUENCE [LARGE SCALE GENOMIC DNA]</scope>
    <source>
        <strain evidence="10">sk1b4</strain>
    </source>
</reference>
<dbReference type="InterPro" id="IPR018170">
    <property type="entry name" value="Aldo/ket_reductase_CS"/>
</dbReference>
<feature type="region of interest" description="Disordered" evidence="7">
    <location>
        <begin position="252"/>
        <end position="273"/>
    </location>
</feature>
<evidence type="ECO:0000313" key="9">
    <source>
        <dbReference type="EMBL" id="PWF26929.1"/>
    </source>
</evidence>
<dbReference type="Pfam" id="PF00248">
    <property type="entry name" value="Aldo_ket_red"/>
    <property type="match status" value="1"/>
</dbReference>
<dbReference type="PANTHER" id="PTHR43827:SF3">
    <property type="entry name" value="NADP-DEPENDENT OXIDOREDUCTASE DOMAIN-CONTAINING PROTEIN"/>
    <property type="match status" value="1"/>
</dbReference>
<evidence type="ECO:0000256" key="2">
    <source>
        <dbReference type="ARBA" id="ARBA00022857"/>
    </source>
</evidence>
<evidence type="ECO:0000256" key="1">
    <source>
        <dbReference type="ARBA" id="ARBA00007905"/>
    </source>
</evidence>
<evidence type="ECO:0000256" key="5">
    <source>
        <dbReference type="PIRSR" id="PIRSR000097-2"/>
    </source>
</evidence>
<feature type="active site" description="Proton donor" evidence="4">
    <location>
        <position position="49"/>
    </location>
</feature>
<dbReference type="Gene3D" id="3.20.20.100">
    <property type="entry name" value="NADP-dependent oxidoreductase domain"/>
    <property type="match status" value="1"/>
</dbReference>
<evidence type="ECO:0000259" key="8">
    <source>
        <dbReference type="Pfam" id="PF00248"/>
    </source>
</evidence>